<evidence type="ECO:0000256" key="1">
    <source>
        <dbReference type="SAM" id="MobiDB-lite"/>
    </source>
</evidence>
<feature type="compositionally biased region" description="Acidic residues" evidence="1">
    <location>
        <begin position="143"/>
        <end position="154"/>
    </location>
</feature>
<dbReference type="EnsemblMetazoa" id="XM_038205567.1">
    <property type="protein sequence ID" value="XP_038061495.1"/>
    <property type="gene ID" value="LOC119732158"/>
</dbReference>
<evidence type="ECO:0000313" key="4">
    <source>
        <dbReference type="Proteomes" id="UP000887568"/>
    </source>
</evidence>
<protein>
    <submittedName>
        <fullName evidence="3">Uncharacterized protein</fullName>
    </submittedName>
</protein>
<feature type="region of interest" description="Disordered" evidence="1">
    <location>
        <begin position="124"/>
        <end position="287"/>
    </location>
</feature>
<feature type="compositionally biased region" description="Low complexity" evidence="1">
    <location>
        <begin position="125"/>
        <end position="142"/>
    </location>
</feature>
<reference evidence="3" key="1">
    <citation type="submission" date="2022-11" db="UniProtKB">
        <authorList>
            <consortium name="EnsemblMetazoa"/>
        </authorList>
    </citation>
    <scope>IDENTIFICATION</scope>
</reference>
<dbReference type="GeneID" id="119732158"/>
<name>A0A914AC50_PATMI</name>
<feature type="chain" id="PRO_5036974371" evidence="2">
    <location>
        <begin position="28"/>
        <end position="615"/>
    </location>
</feature>
<feature type="region of interest" description="Disordered" evidence="1">
    <location>
        <begin position="69"/>
        <end position="100"/>
    </location>
</feature>
<dbReference type="AlphaFoldDB" id="A0A914AC50"/>
<keyword evidence="4" id="KW-1185">Reference proteome</keyword>
<accession>A0A914AC50</accession>
<dbReference type="RefSeq" id="XP_038061495.1">
    <property type="nucleotide sequence ID" value="XM_038205567.1"/>
</dbReference>
<sequence>MAFIIASKCGCVPVLVFFTCWLWIAHAHNANGVLSSDYSDSMHSSSSDDYDGIIVEPSDVYDVIMTSSDLSSTSSDTSSSVDEPTDPVDTSYVPSDSAGESSAASSLLSADVIICPSATIDELSSDVSSSSASSSLSSGIDLSDNEEPSVDNEDPPYVPPTDYESSRTSSSDVYPQSLEKKTAKSGSEAAGKPKRGPASLDDSSPDSNGKGKPGRPPAVFNGPRREDGTTRREGHGKRIVPAGVEDGTDAAGRKPARGGKPAQENGKGPSSKRPGRQWGGPPSIQRRKELREADTKYLDMYLCGQFFTETAADFAVVSFNYAGRTQPFSPCSELGSTSDTINYIYRAASGDRSALQQVLDDLPATWERYIAEKGAAPRIVHVFTVNMPASRADVSSLIGLRHSDMTGPARFVLGYLNQPTSSETHSAREFLDMLGELTDARIDPLRVCGRCAKVAGYPAGGRRRRDMLFGMSVVSGASTEVQCLPLQEHSIPGADLTTNTCDGFQKSIVRCTLRSIERRCRGTGSGTDSPRIDSDDETDLIDSTVIRLTQECAVDSDCWRRVGESIRLPAAPKSQNRCNMPEIALSKILGRCAAAAASLPFNVDTELLDRQSRHV</sequence>
<feature type="signal peptide" evidence="2">
    <location>
        <begin position="1"/>
        <end position="27"/>
    </location>
</feature>
<dbReference type="OrthoDB" id="10464397at2759"/>
<evidence type="ECO:0000313" key="3">
    <source>
        <dbReference type="EnsemblMetazoa" id="XP_038061495.1"/>
    </source>
</evidence>
<feature type="compositionally biased region" description="Basic and acidic residues" evidence="1">
    <location>
        <begin position="223"/>
        <end position="233"/>
    </location>
</feature>
<proteinExistence type="predicted"/>
<evidence type="ECO:0000256" key="2">
    <source>
        <dbReference type="SAM" id="SignalP"/>
    </source>
</evidence>
<keyword evidence="2" id="KW-0732">Signal</keyword>
<dbReference type="Proteomes" id="UP000887568">
    <property type="component" value="Unplaced"/>
</dbReference>
<organism evidence="3 4">
    <name type="scientific">Patiria miniata</name>
    <name type="common">Bat star</name>
    <name type="synonym">Asterina miniata</name>
    <dbReference type="NCBI Taxonomy" id="46514"/>
    <lineage>
        <taxon>Eukaryota</taxon>
        <taxon>Metazoa</taxon>
        <taxon>Echinodermata</taxon>
        <taxon>Eleutherozoa</taxon>
        <taxon>Asterozoa</taxon>
        <taxon>Asteroidea</taxon>
        <taxon>Valvatacea</taxon>
        <taxon>Valvatida</taxon>
        <taxon>Asterinidae</taxon>
        <taxon>Patiria</taxon>
    </lineage>
</organism>
<feature type="compositionally biased region" description="Low complexity" evidence="1">
    <location>
        <begin position="69"/>
        <end position="82"/>
    </location>
</feature>